<sequence>MRAFRGFSRRARAVPQSHLASARNLWSNANMHQISRNMRKTRYGNNINDYRGRMAARAFSADSDAEKGSEKKYQIRLLFDGDCPLCMREVDMLRRRSDERGGTIDFVDIASPDYNPKDNNDIDFETAMTRIHGVLPDGTIVRDIEVFKVAYEAVGLGWVYAFTQVKPLRVAADWLYGIWARNRLSMTGRSDLSTILSEKKTCGGGN</sequence>
<evidence type="ECO:0000313" key="1">
    <source>
        <dbReference type="EMBL" id="CAD9773307.1"/>
    </source>
</evidence>
<dbReference type="AlphaFoldDB" id="A0A7S2TY63"/>
<reference evidence="1" key="1">
    <citation type="submission" date="2021-01" db="EMBL/GenBank/DDBJ databases">
        <authorList>
            <person name="Corre E."/>
            <person name="Pelletier E."/>
            <person name="Niang G."/>
            <person name="Scheremetjew M."/>
            <person name="Finn R."/>
            <person name="Kale V."/>
            <person name="Holt S."/>
            <person name="Cochrane G."/>
            <person name="Meng A."/>
            <person name="Brown T."/>
            <person name="Cohen L."/>
        </authorList>
    </citation>
    <scope>NUCLEOTIDE SEQUENCE</scope>
    <source>
        <strain evidence="1">CCMP622</strain>
    </source>
</reference>
<dbReference type="PANTHER" id="PTHR34290">
    <property type="entry name" value="SI:CH73-390P7.2"/>
    <property type="match status" value="1"/>
</dbReference>
<dbReference type="Pfam" id="PF04134">
    <property type="entry name" value="DCC1-like"/>
    <property type="match status" value="1"/>
</dbReference>
<dbReference type="PANTHER" id="PTHR34290:SF2">
    <property type="entry name" value="OS04G0668800 PROTEIN"/>
    <property type="match status" value="1"/>
</dbReference>
<organism evidence="1">
    <name type="scientific">Lotharella oceanica</name>
    <dbReference type="NCBI Taxonomy" id="641309"/>
    <lineage>
        <taxon>Eukaryota</taxon>
        <taxon>Sar</taxon>
        <taxon>Rhizaria</taxon>
        <taxon>Cercozoa</taxon>
        <taxon>Chlorarachniophyceae</taxon>
        <taxon>Lotharella</taxon>
    </lineage>
</organism>
<dbReference type="InterPro" id="IPR007263">
    <property type="entry name" value="DCC1-like"/>
</dbReference>
<gene>
    <name evidence="1" type="ORF">LSP00402_LOCUS17298</name>
</gene>
<accession>A0A7S2TY63</accession>
<dbReference type="InterPro" id="IPR044691">
    <property type="entry name" value="DCC1_Trx"/>
</dbReference>
<protein>
    <recommendedName>
        <fullName evidence="2">Thiol-disulfide oxidoreductase DCC</fullName>
    </recommendedName>
</protein>
<dbReference type="EMBL" id="HBHP01027944">
    <property type="protein sequence ID" value="CAD9773307.1"/>
    <property type="molecule type" value="Transcribed_RNA"/>
</dbReference>
<proteinExistence type="predicted"/>
<name>A0A7S2TY63_9EUKA</name>
<evidence type="ECO:0008006" key="2">
    <source>
        <dbReference type="Google" id="ProtNLM"/>
    </source>
</evidence>
<dbReference type="GO" id="GO:0015035">
    <property type="term" value="F:protein-disulfide reductase activity"/>
    <property type="evidence" value="ECO:0007669"/>
    <property type="project" value="InterPro"/>
</dbReference>